<name>A0ABQ9XWP9_9EUKA</name>
<reference evidence="1 2" key="1">
    <citation type="journal article" date="2022" name="bioRxiv">
        <title>Genomics of Preaxostyla Flagellates Illuminates Evolutionary Transitions and the Path Towards Mitochondrial Loss.</title>
        <authorList>
            <person name="Novak L.V.F."/>
            <person name="Treitli S.C."/>
            <person name="Pyrih J."/>
            <person name="Halakuc P."/>
            <person name="Pipaliya S.V."/>
            <person name="Vacek V."/>
            <person name="Brzon O."/>
            <person name="Soukal P."/>
            <person name="Eme L."/>
            <person name="Dacks J.B."/>
            <person name="Karnkowska A."/>
            <person name="Elias M."/>
            <person name="Hampl V."/>
        </authorList>
    </citation>
    <scope>NUCLEOTIDE SEQUENCE [LARGE SCALE GENOMIC DNA]</scope>
    <source>
        <strain evidence="1">NAU3</strain>
        <tissue evidence="1">Gut</tissue>
    </source>
</reference>
<dbReference type="EMBL" id="JARBJD010000062">
    <property type="protein sequence ID" value="KAK2955880.1"/>
    <property type="molecule type" value="Genomic_DNA"/>
</dbReference>
<evidence type="ECO:0000313" key="2">
    <source>
        <dbReference type="Proteomes" id="UP001281761"/>
    </source>
</evidence>
<proteinExistence type="predicted"/>
<sequence length="104" mass="11288">MNLQRESETTFCDLSDQFLQACTNSPAQERTMHSAASCLACRSSIPSSKRGGNTVRLAGTLCMSSVTVTLKCHGTISKCISTCRQRKVERSERNPTSLGRLSAT</sequence>
<dbReference type="Proteomes" id="UP001281761">
    <property type="component" value="Unassembled WGS sequence"/>
</dbReference>
<keyword evidence="2" id="KW-1185">Reference proteome</keyword>
<gene>
    <name evidence="1" type="ORF">BLNAU_9231</name>
</gene>
<accession>A0ABQ9XWP9</accession>
<evidence type="ECO:0000313" key="1">
    <source>
        <dbReference type="EMBL" id="KAK2955880.1"/>
    </source>
</evidence>
<organism evidence="1 2">
    <name type="scientific">Blattamonas nauphoetae</name>
    <dbReference type="NCBI Taxonomy" id="2049346"/>
    <lineage>
        <taxon>Eukaryota</taxon>
        <taxon>Metamonada</taxon>
        <taxon>Preaxostyla</taxon>
        <taxon>Oxymonadida</taxon>
        <taxon>Blattamonas</taxon>
    </lineage>
</organism>
<comment type="caution">
    <text evidence="1">The sequence shown here is derived from an EMBL/GenBank/DDBJ whole genome shotgun (WGS) entry which is preliminary data.</text>
</comment>
<protein>
    <submittedName>
        <fullName evidence="1">Uncharacterized protein</fullName>
    </submittedName>
</protein>